<evidence type="ECO:0000256" key="9">
    <source>
        <dbReference type="PIRSR" id="PIRSR605493-1"/>
    </source>
</evidence>
<dbReference type="GO" id="GO:0008428">
    <property type="term" value="F:ribonuclease inhibitor activity"/>
    <property type="evidence" value="ECO:0007669"/>
    <property type="project" value="InterPro"/>
</dbReference>
<dbReference type="SUPFAM" id="SSF89562">
    <property type="entry name" value="RraA-like"/>
    <property type="match status" value="1"/>
</dbReference>
<dbReference type="RefSeq" id="WP_183940675.1">
    <property type="nucleotide sequence ID" value="NZ_JACHBI010000019.1"/>
</dbReference>
<dbReference type="PANTHER" id="PTHR33254:SF4">
    <property type="entry name" value="4-HYDROXY-4-METHYL-2-OXOGLUTARATE ALDOLASE 3-RELATED"/>
    <property type="match status" value="1"/>
</dbReference>
<dbReference type="GO" id="GO:0051252">
    <property type="term" value="P:regulation of RNA metabolic process"/>
    <property type="evidence" value="ECO:0007669"/>
    <property type="project" value="InterPro"/>
</dbReference>
<dbReference type="NCBIfam" id="NF006875">
    <property type="entry name" value="PRK09372.1"/>
    <property type="match status" value="1"/>
</dbReference>
<keyword evidence="12" id="KW-1185">Reference proteome</keyword>
<name>A0A7W9D4G8_9HYPH</name>
<reference evidence="11 12" key="1">
    <citation type="submission" date="2020-08" db="EMBL/GenBank/DDBJ databases">
        <title>Genomic Encyclopedia of Type Strains, Phase IV (KMG-V): Genome sequencing to study the core and pangenomes of soil and plant-associated prokaryotes.</title>
        <authorList>
            <person name="Whitman W."/>
        </authorList>
    </citation>
    <scope>NUCLEOTIDE SEQUENCE [LARGE SCALE GENOMIC DNA]</scope>
    <source>
        <strain evidence="11 12">SEMIA 4064</strain>
    </source>
</reference>
<comment type="catalytic activity">
    <reaction evidence="8 10">
        <text>oxaloacetate + H(+) = pyruvate + CO2</text>
        <dbReference type="Rhea" id="RHEA:15641"/>
        <dbReference type="ChEBI" id="CHEBI:15361"/>
        <dbReference type="ChEBI" id="CHEBI:15378"/>
        <dbReference type="ChEBI" id="CHEBI:16452"/>
        <dbReference type="ChEBI" id="CHEBI:16526"/>
        <dbReference type="EC" id="4.1.1.112"/>
    </reaction>
</comment>
<feature type="binding site" evidence="9">
    <location>
        <position position="96"/>
    </location>
    <ligand>
        <name>substrate</name>
    </ligand>
</feature>
<feature type="binding site" evidence="9">
    <location>
        <position position="97"/>
    </location>
    <ligand>
        <name>Mg(2+)</name>
        <dbReference type="ChEBI" id="CHEBI:18420"/>
    </ligand>
</feature>
<dbReference type="AlphaFoldDB" id="A0A7W9D4G8"/>
<evidence type="ECO:0000256" key="4">
    <source>
        <dbReference type="ARBA" id="ARBA00011233"/>
    </source>
</evidence>
<accession>A0A7W9D4G8</accession>
<dbReference type="EMBL" id="JACHBI010000019">
    <property type="protein sequence ID" value="MBB5577353.1"/>
    <property type="molecule type" value="Genomic_DNA"/>
</dbReference>
<gene>
    <name evidence="11" type="ORF">GGD50_006005</name>
</gene>
<dbReference type="Pfam" id="PF03737">
    <property type="entry name" value="RraA-like"/>
    <property type="match status" value="1"/>
</dbReference>
<protein>
    <recommendedName>
        <fullName evidence="10">4-hydroxy-4-methyl-2-oxoglutarate aldolase</fullName>
        <shortName evidence="10">HMG aldolase</shortName>
        <ecNumber evidence="10">4.1.1.112</ecNumber>
        <ecNumber evidence="10">4.1.3.17</ecNumber>
    </recommendedName>
    <alternativeName>
        <fullName evidence="10">Oxaloacetate decarboxylase</fullName>
    </alternativeName>
</protein>
<evidence type="ECO:0000256" key="7">
    <source>
        <dbReference type="ARBA" id="ARBA00025046"/>
    </source>
</evidence>
<comment type="subunit">
    <text evidence="4 10">Homotrimer.</text>
</comment>
<dbReference type="PANTHER" id="PTHR33254">
    <property type="entry name" value="4-HYDROXY-4-METHYL-2-OXOGLUTARATE ALDOLASE 3-RELATED"/>
    <property type="match status" value="1"/>
</dbReference>
<feature type="binding site" evidence="9">
    <location>
        <begin position="74"/>
        <end position="77"/>
    </location>
    <ligand>
        <name>substrate</name>
    </ligand>
</feature>
<evidence type="ECO:0000313" key="11">
    <source>
        <dbReference type="EMBL" id="MBB5577353.1"/>
    </source>
</evidence>
<dbReference type="InterPro" id="IPR036704">
    <property type="entry name" value="RraA/RraA-like_sf"/>
</dbReference>
<dbReference type="InterPro" id="IPR010203">
    <property type="entry name" value="RraA"/>
</dbReference>
<evidence type="ECO:0000313" key="12">
    <source>
        <dbReference type="Proteomes" id="UP000549882"/>
    </source>
</evidence>
<comment type="function">
    <text evidence="7 10">Catalyzes the aldol cleavage of 4-hydroxy-4-methyl-2-oxoglutarate (HMG) into 2 molecules of pyruvate. Also contains a secondary oxaloacetate (OAA) decarboxylase activity due to the common pyruvate enolate transition state formed following C-C bond cleavage in the retro-aldol and decarboxylation reactions.</text>
</comment>
<comment type="caution">
    <text evidence="11">The sequence shown here is derived from an EMBL/GenBank/DDBJ whole genome shotgun (WGS) entry which is preliminary data.</text>
</comment>
<keyword evidence="9" id="KW-0460">Magnesium</keyword>
<dbReference type="Proteomes" id="UP000549882">
    <property type="component" value="Unassembled WGS sequence"/>
</dbReference>
<dbReference type="CDD" id="cd16841">
    <property type="entry name" value="RraA_family"/>
    <property type="match status" value="1"/>
</dbReference>
<comment type="cofactor">
    <cofactor evidence="2 10">
        <name>a divalent metal cation</name>
        <dbReference type="ChEBI" id="CHEBI:60240"/>
    </cofactor>
</comment>
<dbReference type="EC" id="4.1.1.112" evidence="10"/>
<evidence type="ECO:0000256" key="10">
    <source>
        <dbReference type="RuleBase" id="RU004338"/>
    </source>
</evidence>
<dbReference type="GO" id="GO:0047443">
    <property type="term" value="F:4-hydroxy-4-methyl-2-oxoglutarate aldolase activity"/>
    <property type="evidence" value="ECO:0007669"/>
    <property type="project" value="UniProtKB-EC"/>
</dbReference>
<dbReference type="GO" id="GO:0046872">
    <property type="term" value="F:metal ion binding"/>
    <property type="evidence" value="ECO:0007669"/>
    <property type="project" value="UniProtKB-KW"/>
</dbReference>
<dbReference type="EC" id="4.1.3.17" evidence="10"/>
<evidence type="ECO:0000256" key="1">
    <source>
        <dbReference type="ARBA" id="ARBA00001342"/>
    </source>
</evidence>
<evidence type="ECO:0000256" key="3">
    <source>
        <dbReference type="ARBA" id="ARBA00008621"/>
    </source>
</evidence>
<dbReference type="GO" id="GO:0008948">
    <property type="term" value="F:oxaloacetate decarboxylase activity"/>
    <property type="evidence" value="ECO:0007669"/>
    <property type="project" value="UniProtKB-EC"/>
</dbReference>
<dbReference type="InterPro" id="IPR005493">
    <property type="entry name" value="RraA/RraA-like"/>
</dbReference>
<dbReference type="NCBIfam" id="TIGR01935">
    <property type="entry name" value="NOT-MenG"/>
    <property type="match status" value="1"/>
</dbReference>
<comment type="cofactor">
    <cofactor evidence="9">
        <name>Mg(2+)</name>
        <dbReference type="ChEBI" id="CHEBI:18420"/>
    </cofactor>
</comment>
<evidence type="ECO:0000256" key="8">
    <source>
        <dbReference type="ARBA" id="ARBA00047973"/>
    </source>
</evidence>
<keyword evidence="6 10" id="KW-0456">Lyase</keyword>
<sequence length="167" mass="17597">MFNTADIYDKHHERLQVCSLQFHNFGNQVCFSGKAATLRVFEDHTPVLKAVSEAGDQRVLVVDAAGSTRVGVMGDRLAAIAVANGWAGVIIHGVIRDSAAIGSLAIGVKALGATARRSFQPTPGEFGVALSFGEVTIAPGDWIYADVDAILIAAGPLEFSSDEEKAE</sequence>
<evidence type="ECO:0000256" key="2">
    <source>
        <dbReference type="ARBA" id="ARBA00001968"/>
    </source>
</evidence>
<dbReference type="Gene3D" id="3.50.30.40">
    <property type="entry name" value="Ribonuclease E inhibitor RraA/RraA-like"/>
    <property type="match status" value="1"/>
</dbReference>
<evidence type="ECO:0000256" key="6">
    <source>
        <dbReference type="ARBA" id="ARBA00023239"/>
    </source>
</evidence>
<comment type="catalytic activity">
    <reaction evidence="1 10">
        <text>4-hydroxy-4-methyl-2-oxoglutarate = 2 pyruvate</text>
        <dbReference type="Rhea" id="RHEA:22748"/>
        <dbReference type="ChEBI" id="CHEBI:15361"/>
        <dbReference type="ChEBI" id="CHEBI:58276"/>
        <dbReference type="EC" id="4.1.3.17"/>
    </reaction>
</comment>
<evidence type="ECO:0000256" key="5">
    <source>
        <dbReference type="ARBA" id="ARBA00022723"/>
    </source>
</evidence>
<comment type="similarity">
    <text evidence="3 10">Belongs to the class II aldolase/RraA-like family.</text>
</comment>
<keyword evidence="5 9" id="KW-0479">Metal-binding</keyword>
<organism evidence="11 12">
    <name type="scientific">Rhizobium paranaense</name>
    <dbReference type="NCBI Taxonomy" id="1650438"/>
    <lineage>
        <taxon>Bacteria</taxon>
        <taxon>Pseudomonadati</taxon>
        <taxon>Pseudomonadota</taxon>
        <taxon>Alphaproteobacteria</taxon>
        <taxon>Hyphomicrobiales</taxon>
        <taxon>Rhizobiaceae</taxon>
        <taxon>Rhizobium/Agrobacterium group</taxon>
        <taxon>Rhizobium</taxon>
    </lineage>
</organism>
<proteinExistence type="inferred from homology"/>